<evidence type="ECO:0000313" key="3">
    <source>
        <dbReference type="Proteomes" id="UP000324629"/>
    </source>
</evidence>
<evidence type="ECO:0000313" key="2">
    <source>
        <dbReference type="EMBL" id="KAA3681671.1"/>
    </source>
</evidence>
<feature type="compositionally biased region" description="Basic and acidic residues" evidence="1">
    <location>
        <begin position="218"/>
        <end position="233"/>
    </location>
</feature>
<sequence length="300" mass="33158">MNSDKNFVDTKSFTSDSGNKREEISRMCQKKLSATVIYEGTTSIVIHSTTTIMEKGGPKRTDRTELIAETSEKPAIKRLSEQEAIEEGKIDVSVDLQTPNLFSAETDGFKQAETKPPLPNRTTGKELGKTKLGEQESNSEGSHHTLPSADRCSSSAESTQSTGVAKNVKSKSSRVVISPNAVFSLGRERHSKTNVSIRERRPSIEWNEQVSINTPARRSSEHEVGWIDSKDIEASAETSGSDEEEDDVDFKQKQRPSIVVNMDGCGGRKISFALDKLDTEIKEYLAEIRNESESLVQSDK</sequence>
<feature type="region of interest" description="Disordered" evidence="1">
    <location>
        <begin position="1"/>
        <end position="23"/>
    </location>
</feature>
<feature type="compositionally biased region" description="Polar residues" evidence="1">
    <location>
        <begin position="151"/>
        <end position="164"/>
    </location>
</feature>
<dbReference type="EMBL" id="QNGE01000151">
    <property type="protein sequence ID" value="KAA3681671.1"/>
    <property type="molecule type" value="Genomic_DNA"/>
</dbReference>
<keyword evidence="3" id="KW-1185">Reference proteome</keyword>
<feature type="compositionally biased region" description="Polar residues" evidence="1">
    <location>
        <begin position="1"/>
        <end position="17"/>
    </location>
</feature>
<accession>A0A5J4P1I3</accession>
<protein>
    <submittedName>
        <fullName evidence="2">Uncharacterized protein</fullName>
    </submittedName>
</protein>
<proteinExistence type="predicted"/>
<feature type="compositionally biased region" description="Basic and acidic residues" evidence="1">
    <location>
        <begin position="123"/>
        <end position="134"/>
    </location>
</feature>
<evidence type="ECO:0000256" key="1">
    <source>
        <dbReference type="SAM" id="MobiDB-lite"/>
    </source>
</evidence>
<reference evidence="2 3" key="1">
    <citation type="journal article" date="2019" name="Gigascience">
        <title>Whole-genome sequence of the oriental lung fluke Paragonimus westermani.</title>
        <authorList>
            <person name="Oey H."/>
            <person name="Zakrzewski M."/>
            <person name="Narain K."/>
            <person name="Devi K.R."/>
            <person name="Agatsuma T."/>
            <person name="Nawaratna S."/>
            <person name="Gobert G.N."/>
            <person name="Jones M.K."/>
            <person name="Ragan M.A."/>
            <person name="McManus D.P."/>
            <person name="Krause L."/>
        </authorList>
    </citation>
    <scope>NUCLEOTIDE SEQUENCE [LARGE SCALE GENOMIC DNA]</scope>
    <source>
        <strain evidence="2 3">IND2009</strain>
    </source>
</reference>
<feature type="region of interest" description="Disordered" evidence="1">
    <location>
        <begin position="213"/>
        <end position="255"/>
    </location>
</feature>
<feature type="region of interest" description="Disordered" evidence="1">
    <location>
        <begin position="103"/>
        <end position="171"/>
    </location>
</feature>
<dbReference type="Proteomes" id="UP000324629">
    <property type="component" value="Unassembled WGS sequence"/>
</dbReference>
<name>A0A5J4P1I3_9TREM</name>
<dbReference type="AlphaFoldDB" id="A0A5J4P1I3"/>
<comment type="caution">
    <text evidence="2">The sequence shown here is derived from an EMBL/GenBank/DDBJ whole genome shotgun (WGS) entry which is preliminary data.</text>
</comment>
<gene>
    <name evidence="2" type="ORF">DEA37_0015194</name>
</gene>
<organism evidence="2 3">
    <name type="scientific">Paragonimus westermani</name>
    <dbReference type="NCBI Taxonomy" id="34504"/>
    <lineage>
        <taxon>Eukaryota</taxon>
        <taxon>Metazoa</taxon>
        <taxon>Spiralia</taxon>
        <taxon>Lophotrochozoa</taxon>
        <taxon>Platyhelminthes</taxon>
        <taxon>Trematoda</taxon>
        <taxon>Digenea</taxon>
        <taxon>Plagiorchiida</taxon>
        <taxon>Troglotremata</taxon>
        <taxon>Troglotrematidae</taxon>
        <taxon>Paragonimus</taxon>
    </lineage>
</organism>